<evidence type="ECO:0000313" key="2">
    <source>
        <dbReference type="Proteomes" id="UP000617979"/>
    </source>
</evidence>
<keyword evidence="2" id="KW-1185">Reference proteome</keyword>
<sequence>MFWRSGYVKDLDLRYNTNPLSKGGDETISGMDGYEVNYVSSIGHSRFTSELTYHYSTNELEIVKPPMTQNT</sequence>
<name>A0ABQ1H7G1_9BACL</name>
<proteinExistence type="predicted"/>
<protein>
    <submittedName>
        <fullName evidence="1">Uncharacterized protein</fullName>
    </submittedName>
</protein>
<accession>A0ABQ1H7G1</accession>
<dbReference type="Proteomes" id="UP000617979">
    <property type="component" value="Unassembled WGS sequence"/>
</dbReference>
<reference evidence="2" key="1">
    <citation type="journal article" date="2019" name="Int. J. Syst. Evol. Microbiol.">
        <title>The Global Catalogue of Microorganisms (GCM) 10K type strain sequencing project: providing services to taxonomists for standard genome sequencing and annotation.</title>
        <authorList>
            <consortium name="The Broad Institute Genomics Platform"/>
            <consortium name="The Broad Institute Genome Sequencing Center for Infectious Disease"/>
            <person name="Wu L."/>
            <person name="Ma J."/>
        </authorList>
    </citation>
    <scope>NUCLEOTIDE SEQUENCE [LARGE SCALE GENOMIC DNA]</scope>
    <source>
        <strain evidence="2">CGMCC 1.12404</strain>
    </source>
</reference>
<comment type="caution">
    <text evidence="1">The sequence shown here is derived from an EMBL/GenBank/DDBJ whole genome shotgun (WGS) entry which is preliminary data.</text>
</comment>
<organism evidence="1 2">
    <name type="scientific">Kroppenstedtia guangzhouensis</name>
    <dbReference type="NCBI Taxonomy" id="1274356"/>
    <lineage>
        <taxon>Bacteria</taxon>
        <taxon>Bacillati</taxon>
        <taxon>Bacillota</taxon>
        <taxon>Bacilli</taxon>
        <taxon>Bacillales</taxon>
        <taxon>Thermoactinomycetaceae</taxon>
        <taxon>Kroppenstedtia</taxon>
    </lineage>
</organism>
<evidence type="ECO:0000313" key="1">
    <source>
        <dbReference type="EMBL" id="GGA59859.1"/>
    </source>
</evidence>
<dbReference type="EMBL" id="BMEX01000081">
    <property type="protein sequence ID" value="GGA59859.1"/>
    <property type="molecule type" value="Genomic_DNA"/>
</dbReference>
<gene>
    <name evidence="1" type="ORF">GCM10007416_35890</name>
</gene>